<name>A0ABY6PLQ1_9ACTN</name>
<evidence type="ECO:0000313" key="1">
    <source>
        <dbReference type="EMBL" id="UZK52716.1"/>
    </source>
</evidence>
<dbReference type="Proteomes" id="UP001164963">
    <property type="component" value="Chromosome"/>
</dbReference>
<evidence type="ECO:0000313" key="2">
    <source>
        <dbReference type="Proteomes" id="UP001164963"/>
    </source>
</evidence>
<sequence length="144" mass="15886">MLIAALVTLLGIGNAPAYAISWPINDRVAVEKDLGKPSSAPPNAAVCSTLTFIYAHACFVADGDYLYVLDKKADGHSAVALWEDYTANDQLWRQGICRNAEGQGHWVRCNKNFYESHTLAFSEGKAEGWRVLDFYGSFRWVPAA</sequence>
<evidence type="ECO:0008006" key="3">
    <source>
        <dbReference type="Google" id="ProtNLM"/>
    </source>
</evidence>
<reference evidence="1" key="1">
    <citation type="journal article" date="2022" name="Front. Microbiol.">
        <title>Mirubactin C rescues the lethal effect of cell wall biosynthesis mutations in Bacillus subtilis.</title>
        <authorList>
            <person name="Kepplinger B."/>
            <person name="Wen X."/>
            <person name="Tyler A.R."/>
            <person name="Kim B.Y."/>
            <person name="Brown J."/>
            <person name="Banks P."/>
            <person name="Dashti Y."/>
            <person name="Mackenzie E.S."/>
            <person name="Wills C."/>
            <person name="Kawai Y."/>
            <person name="Waldron K.J."/>
            <person name="Allenby N.E.E."/>
            <person name="Wu L.J."/>
            <person name="Hall M.J."/>
            <person name="Errington J."/>
        </authorList>
    </citation>
    <scope>NUCLEOTIDE SEQUENCE</scope>
    <source>
        <strain evidence="1">MDA8-470</strain>
    </source>
</reference>
<proteinExistence type="predicted"/>
<gene>
    <name evidence="1" type="ORF">NEH16_00030</name>
</gene>
<keyword evidence="2" id="KW-1185">Reference proteome</keyword>
<dbReference type="EMBL" id="CP098740">
    <property type="protein sequence ID" value="UZK52716.1"/>
    <property type="molecule type" value="Genomic_DNA"/>
</dbReference>
<dbReference type="RefSeq" id="WP_265538351.1">
    <property type="nucleotide sequence ID" value="NZ_CP098740.1"/>
</dbReference>
<protein>
    <recommendedName>
        <fullName evidence="3">Secreted protein</fullName>
    </recommendedName>
</protein>
<accession>A0ABY6PLQ1</accession>
<organism evidence="1 2">
    <name type="scientific">Streptomyces drozdowiczii</name>
    <dbReference type="NCBI Taxonomy" id="202862"/>
    <lineage>
        <taxon>Bacteria</taxon>
        <taxon>Bacillati</taxon>
        <taxon>Actinomycetota</taxon>
        <taxon>Actinomycetes</taxon>
        <taxon>Kitasatosporales</taxon>
        <taxon>Streptomycetaceae</taxon>
        <taxon>Streptomyces</taxon>
    </lineage>
</organism>